<sequence length="150" mass="16538">MKFTKFVAPLLLLPSLAFAHSTEMMFSVPVPECGSTTARFDLNLSNLSDHAANVKVEFYSRSGQSVTPDIVLNSNYKDFIPGEEVSIPANNTFAYQGSFYNLNSSHNKCSEFPAIVKIIKDKNSEIMANGWSTLDSGNIMAYHVNQGKAF</sequence>
<evidence type="ECO:0000256" key="1">
    <source>
        <dbReference type="SAM" id="SignalP"/>
    </source>
</evidence>
<evidence type="ECO:0000313" key="3">
    <source>
        <dbReference type="Proteomes" id="UP000184608"/>
    </source>
</evidence>
<dbReference type="Proteomes" id="UP000184608">
    <property type="component" value="Unassembled WGS sequence"/>
</dbReference>
<feature type="signal peptide" evidence="1">
    <location>
        <begin position="1"/>
        <end position="19"/>
    </location>
</feature>
<evidence type="ECO:0000313" key="2">
    <source>
        <dbReference type="EMBL" id="SHI42512.1"/>
    </source>
</evidence>
<protein>
    <submittedName>
        <fullName evidence="2">Uncharacterized protein</fullName>
    </submittedName>
</protein>
<keyword evidence="3" id="KW-1185">Reference proteome</keyword>
<gene>
    <name evidence="2" type="ORF">VA7868_03685</name>
</gene>
<dbReference type="RefSeq" id="WP_073605306.1">
    <property type="nucleotide sequence ID" value="NZ_FQXZ01000040.1"/>
</dbReference>
<feature type="chain" id="PRO_5012997180" evidence="1">
    <location>
        <begin position="20"/>
        <end position="150"/>
    </location>
</feature>
<name>A0A1M6B1B0_9VIBR</name>
<dbReference type="AlphaFoldDB" id="A0A1M6B1B0"/>
<reference evidence="2 3" key="1">
    <citation type="submission" date="2016-11" db="EMBL/GenBank/DDBJ databases">
        <authorList>
            <person name="Jaros S."/>
            <person name="Januszkiewicz K."/>
            <person name="Wedrychowicz H."/>
        </authorList>
    </citation>
    <scope>NUCLEOTIDE SEQUENCE [LARGE SCALE GENOMIC DNA]</scope>
    <source>
        <strain evidence="2 3">CECT 7868</strain>
    </source>
</reference>
<organism evidence="2 3">
    <name type="scientific">Vibrio aerogenes CECT 7868</name>
    <dbReference type="NCBI Taxonomy" id="1216006"/>
    <lineage>
        <taxon>Bacteria</taxon>
        <taxon>Pseudomonadati</taxon>
        <taxon>Pseudomonadota</taxon>
        <taxon>Gammaproteobacteria</taxon>
        <taxon>Vibrionales</taxon>
        <taxon>Vibrionaceae</taxon>
        <taxon>Vibrio</taxon>
    </lineage>
</organism>
<keyword evidence="1" id="KW-0732">Signal</keyword>
<accession>A0A1M6B1B0</accession>
<dbReference type="OrthoDB" id="9848192at2"/>
<dbReference type="EMBL" id="FQXZ01000040">
    <property type="protein sequence ID" value="SHI42512.1"/>
    <property type="molecule type" value="Genomic_DNA"/>
</dbReference>
<proteinExistence type="predicted"/>